<dbReference type="RefSeq" id="WP_073203139.1">
    <property type="nucleotide sequence ID" value="NZ_FRCZ01000009.1"/>
</dbReference>
<sequence>MTDMLVNLYLLSSIEIKEENDVTIRKVVPPEKHLVVDWVRQHFSDKWASECEVACSVTPSNCFIAIKNNQISGFACFDTTFRNFFGPTGVKQDERGNGIGYRLLIESLIQMKQNGYAYAIIGDAGPIEFYKNKVGAIPIDNTPVLNTINYLD</sequence>
<organism evidence="2 3">
    <name type="scientific">Gracilibacillus kekensis</name>
    <dbReference type="NCBI Taxonomy" id="1027249"/>
    <lineage>
        <taxon>Bacteria</taxon>
        <taxon>Bacillati</taxon>
        <taxon>Bacillota</taxon>
        <taxon>Bacilli</taxon>
        <taxon>Bacillales</taxon>
        <taxon>Bacillaceae</taxon>
        <taxon>Gracilibacillus</taxon>
    </lineage>
</organism>
<dbReference type="Gene3D" id="3.40.630.30">
    <property type="match status" value="1"/>
</dbReference>
<dbReference type="OrthoDB" id="4016818at2"/>
<dbReference type="Pfam" id="PF00583">
    <property type="entry name" value="Acetyltransf_1"/>
    <property type="match status" value="1"/>
</dbReference>
<feature type="domain" description="N-acetyltransferase" evidence="1">
    <location>
        <begin position="22"/>
        <end position="152"/>
    </location>
</feature>
<reference evidence="2 3" key="1">
    <citation type="submission" date="2016-11" db="EMBL/GenBank/DDBJ databases">
        <authorList>
            <person name="Jaros S."/>
            <person name="Januszkiewicz K."/>
            <person name="Wedrychowicz H."/>
        </authorList>
    </citation>
    <scope>NUCLEOTIDE SEQUENCE [LARGE SCALE GENOMIC DNA]</scope>
    <source>
        <strain evidence="2 3">CGMCC 1.10681</strain>
    </source>
</reference>
<dbReference type="GO" id="GO:0016747">
    <property type="term" value="F:acyltransferase activity, transferring groups other than amino-acyl groups"/>
    <property type="evidence" value="ECO:0007669"/>
    <property type="project" value="InterPro"/>
</dbReference>
<dbReference type="EMBL" id="FRCZ01000009">
    <property type="protein sequence ID" value="SHN34744.1"/>
    <property type="molecule type" value="Genomic_DNA"/>
</dbReference>
<dbReference type="STRING" id="1027249.SAMN05216179_3536"/>
<name>A0A1M7QSK8_9BACI</name>
<dbReference type="InterPro" id="IPR000182">
    <property type="entry name" value="GNAT_dom"/>
</dbReference>
<evidence type="ECO:0000313" key="3">
    <source>
        <dbReference type="Proteomes" id="UP000184184"/>
    </source>
</evidence>
<dbReference type="InterPro" id="IPR016181">
    <property type="entry name" value="Acyl_CoA_acyltransferase"/>
</dbReference>
<dbReference type="AlphaFoldDB" id="A0A1M7QSK8"/>
<dbReference type="Proteomes" id="UP000184184">
    <property type="component" value="Unassembled WGS sequence"/>
</dbReference>
<protein>
    <recommendedName>
        <fullName evidence="1">N-acetyltransferase domain-containing protein</fullName>
    </recommendedName>
</protein>
<evidence type="ECO:0000259" key="1">
    <source>
        <dbReference type="PROSITE" id="PS51186"/>
    </source>
</evidence>
<proteinExistence type="predicted"/>
<gene>
    <name evidence="2" type="ORF">SAMN05216179_3536</name>
</gene>
<evidence type="ECO:0000313" key="2">
    <source>
        <dbReference type="EMBL" id="SHN34744.1"/>
    </source>
</evidence>
<dbReference type="CDD" id="cd04301">
    <property type="entry name" value="NAT_SF"/>
    <property type="match status" value="1"/>
</dbReference>
<dbReference type="SUPFAM" id="SSF55729">
    <property type="entry name" value="Acyl-CoA N-acyltransferases (Nat)"/>
    <property type="match status" value="1"/>
</dbReference>
<dbReference type="PROSITE" id="PS51186">
    <property type="entry name" value="GNAT"/>
    <property type="match status" value="1"/>
</dbReference>
<keyword evidence="3" id="KW-1185">Reference proteome</keyword>
<accession>A0A1M7QSK8</accession>